<name>A0ABS6RYK3_9BACT</name>
<dbReference type="RefSeq" id="WP_218252359.1">
    <property type="nucleotide sequence ID" value="NZ_JABXWD010000144.1"/>
</dbReference>
<evidence type="ECO:0000313" key="4">
    <source>
        <dbReference type="Proteomes" id="UP001196980"/>
    </source>
</evidence>
<proteinExistence type="predicted"/>
<dbReference type="Proteomes" id="UP001196980">
    <property type="component" value="Unassembled WGS sequence"/>
</dbReference>
<dbReference type="PANTHER" id="PTHR34404">
    <property type="entry name" value="REGULATORY PROTEIN, FMDB FAMILY"/>
    <property type="match status" value="1"/>
</dbReference>
<evidence type="ECO:0000313" key="3">
    <source>
        <dbReference type="EMBL" id="MBV6341730.1"/>
    </source>
</evidence>
<accession>A0ABS6RYK3</accession>
<dbReference type="NCBIfam" id="TIGR02605">
    <property type="entry name" value="CxxC_CxxC_SSSS"/>
    <property type="match status" value="1"/>
</dbReference>
<evidence type="ECO:0000256" key="1">
    <source>
        <dbReference type="SAM" id="MobiDB-lite"/>
    </source>
</evidence>
<feature type="compositionally biased region" description="Basic and acidic residues" evidence="1">
    <location>
        <begin position="82"/>
        <end position="95"/>
    </location>
</feature>
<keyword evidence="4" id="KW-1185">Reference proteome</keyword>
<feature type="domain" description="Putative regulatory protein FmdB zinc ribbon" evidence="2">
    <location>
        <begin position="1"/>
        <end position="41"/>
    </location>
</feature>
<sequence length="110" mass="11972">MPIYEFECTTCKRTQEILQKVNDTPVSVCPECGGQMRKLISATSFVLKGEGWYVTDYPSKDRKNAVESEKSEGKPAQATDKSATDKTTGESKPAPESKPVSQPQGAAVDK</sequence>
<gene>
    <name evidence="3" type="ORF">HWQ67_09040</name>
</gene>
<dbReference type="EMBL" id="JABXWD010000144">
    <property type="protein sequence ID" value="MBV6341730.1"/>
    <property type="molecule type" value="Genomic_DNA"/>
</dbReference>
<feature type="compositionally biased region" description="Basic and acidic residues" evidence="1">
    <location>
        <begin position="58"/>
        <end position="73"/>
    </location>
</feature>
<dbReference type="Pfam" id="PF09723">
    <property type="entry name" value="Zn_ribbon_8"/>
    <property type="match status" value="1"/>
</dbReference>
<reference evidence="3 4" key="1">
    <citation type="journal article" date="2020" name="J Geophys Res Biogeosci">
        <title>Magnetotaxis as an Adaptation to Enable Bacterial Shuttling of Microbial Sulfur and Sulfur Cycling Across Aquatic Oxic#Anoxic Interfaces.</title>
        <authorList>
            <person name="Li J."/>
            <person name="Liu P."/>
            <person name="Wang J."/>
            <person name="Roberts A.P."/>
            <person name="Pan Y."/>
        </authorList>
    </citation>
    <scope>NUCLEOTIDE SEQUENCE [LARGE SCALE GENOMIC DNA]</scope>
    <source>
        <strain evidence="3 4">MYR-1_YQ</strain>
    </source>
</reference>
<dbReference type="PANTHER" id="PTHR34404:SF2">
    <property type="entry name" value="CONSERVED SERINE RICH PROTEIN"/>
    <property type="match status" value="1"/>
</dbReference>
<dbReference type="InterPro" id="IPR013429">
    <property type="entry name" value="Regulatory_FmdB_Zinc_ribbon"/>
</dbReference>
<feature type="region of interest" description="Disordered" evidence="1">
    <location>
        <begin position="56"/>
        <end position="110"/>
    </location>
</feature>
<organism evidence="3 4">
    <name type="scientific">Candidatus Magnetobacterium casense</name>
    <dbReference type="NCBI Taxonomy" id="1455061"/>
    <lineage>
        <taxon>Bacteria</taxon>
        <taxon>Pseudomonadati</taxon>
        <taxon>Nitrospirota</taxon>
        <taxon>Thermodesulfovibrionia</taxon>
        <taxon>Thermodesulfovibrionales</taxon>
        <taxon>Candidatus Magnetobacteriaceae</taxon>
        <taxon>Candidatus Magnetobacterium</taxon>
    </lineage>
</organism>
<protein>
    <submittedName>
        <fullName evidence="3">Zinc ribbon domain-containing protein</fullName>
    </submittedName>
</protein>
<dbReference type="SMART" id="SM00834">
    <property type="entry name" value="CxxC_CXXC_SSSS"/>
    <property type="match status" value="1"/>
</dbReference>
<comment type="caution">
    <text evidence="3">The sequence shown here is derived from an EMBL/GenBank/DDBJ whole genome shotgun (WGS) entry which is preliminary data.</text>
</comment>
<evidence type="ECO:0000259" key="2">
    <source>
        <dbReference type="SMART" id="SM00834"/>
    </source>
</evidence>